<comment type="similarity">
    <text evidence="1">Belongs to the ABC transporter superfamily.</text>
</comment>
<proteinExistence type="inferred from homology"/>
<dbReference type="GO" id="GO:0016887">
    <property type="term" value="F:ATP hydrolysis activity"/>
    <property type="evidence" value="ECO:0007669"/>
    <property type="project" value="InterPro"/>
</dbReference>
<dbReference type="AlphaFoldDB" id="A0AA88ZT50"/>
<name>A0AA88ZT50_CLONO</name>
<dbReference type="PANTHER" id="PTHR42734">
    <property type="entry name" value="METAL TRANSPORT SYSTEM ATP-BINDING PROTEIN TM_0124-RELATED"/>
    <property type="match status" value="1"/>
</dbReference>
<dbReference type="InterPro" id="IPR017871">
    <property type="entry name" value="ABC_transporter-like_CS"/>
</dbReference>
<dbReference type="EMBL" id="JDRX01000003">
    <property type="protein sequence ID" value="KGN03100.1"/>
    <property type="molecule type" value="Genomic_DNA"/>
</dbReference>
<dbReference type="GO" id="GO:0005524">
    <property type="term" value="F:ATP binding"/>
    <property type="evidence" value="ECO:0007669"/>
    <property type="project" value="UniProtKB-KW"/>
</dbReference>
<dbReference type="InterPro" id="IPR003439">
    <property type="entry name" value="ABC_transporter-like_ATP-bd"/>
</dbReference>
<dbReference type="CDD" id="cd03235">
    <property type="entry name" value="ABC_Metallic_Cations"/>
    <property type="match status" value="1"/>
</dbReference>
<reference evidence="6 7" key="1">
    <citation type="submission" date="2014-01" db="EMBL/GenBank/DDBJ databases">
        <title>Plasmidome dynamics in the species complex Clostridium novyi sensu lato converts strains of independent lineages into distinctly different pathogens.</title>
        <authorList>
            <person name="Skarin H."/>
            <person name="Segerman B."/>
        </authorList>
    </citation>
    <scope>NUCLEOTIDE SEQUENCE [LARGE SCALE GENOMIC DNA]</scope>
    <source>
        <strain evidence="6 7">4570</strain>
    </source>
</reference>
<evidence type="ECO:0000256" key="2">
    <source>
        <dbReference type="ARBA" id="ARBA00022448"/>
    </source>
</evidence>
<keyword evidence="2" id="KW-0813">Transport</keyword>
<dbReference type="SMART" id="SM00382">
    <property type="entry name" value="AAA"/>
    <property type="match status" value="1"/>
</dbReference>
<dbReference type="PANTHER" id="PTHR42734:SF17">
    <property type="entry name" value="METAL TRANSPORT SYSTEM ATP-BINDING PROTEIN TM_0124-RELATED"/>
    <property type="match status" value="1"/>
</dbReference>
<dbReference type="Proteomes" id="UP000030016">
    <property type="component" value="Unassembled WGS sequence"/>
</dbReference>
<protein>
    <submittedName>
        <fullName evidence="6">ABC transporter</fullName>
    </submittedName>
</protein>
<evidence type="ECO:0000256" key="1">
    <source>
        <dbReference type="ARBA" id="ARBA00005417"/>
    </source>
</evidence>
<evidence type="ECO:0000313" key="7">
    <source>
        <dbReference type="Proteomes" id="UP000030016"/>
    </source>
</evidence>
<dbReference type="SUPFAM" id="SSF52540">
    <property type="entry name" value="P-loop containing nucleoside triphosphate hydrolases"/>
    <property type="match status" value="1"/>
</dbReference>
<feature type="domain" description="ABC transporter" evidence="5">
    <location>
        <begin position="5"/>
        <end position="243"/>
    </location>
</feature>
<dbReference type="Pfam" id="PF00005">
    <property type="entry name" value="ABC_tran"/>
    <property type="match status" value="1"/>
</dbReference>
<keyword evidence="4" id="KW-0067">ATP-binding</keyword>
<sequence>MENIIEINDVDVYYEDVSALSNINLKVEQNEFLAILGPNGGGKSTLLKLILGFRKPTCGDIKILGKSPKKSRSLVGYVPQFTKFDKKFPISVEEVVLMGRLGSKIKPFHKFNDEDHKKVEDMMKKLNIYEFKDRQIGQLSGGQMQRVLIARALLIEPKILLLDEPTASLDAATKIQIYELLKELSSEMTIVIVTHDVNIISTYATKIACIDNKLYYYGKAQSGNEVLSKIYSYPIEPISKETIQSHLEACGEELDD</sequence>
<evidence type="ECO:0000256" key="4">
    <source>
        <dbReference type="ARBA" id="ARBA00022840"/>
    </source>
</evidence>
<evidence type="ECO:0000313" key="6">
    <source>
        <dbReference type="EMBL" id="KGN03100.1"/>
    </source>
</evidence>
<dbReference type="InterPro" id="IPR027417">
    <property type="entry name" value="P-loop_NTPase"/>
</dbReference>
<comment type="caution">
    <text evidence="6">The sequence shown here is derived from an EMBL/GenBank/DDBJ whole genome shotgun (WGS) entry which is preliminary data.</text>
</comment>
<dbReference type="Gene3D" id="3.40.50.300">
    <property type="entry name" value="P-loop containing nucleotide triphosphate hydrolases"/>
    <property type="match status" value="1"/>
</dbReference>
<dbReference type="PROSITE" id="PS00211">
    <property type="entry name" value="ABC_TRANSPORTER_1"/>
    <property type="match status" value="1"/>
</dbReference>
<evidence type="ECO:0000256" key="3">
    <source>
        <dbReference type="ARBA" id="ARBA00022741"/>
    </source>
</evidence>
<evidence type="ECO:0000259" key="5">
    <source>
        <dbReference type="PROSITE" id="PS50893"/>
    </source>
</evidence>
<organism evidence="6 7">
    <name type="scientific">Clostridium novyi A str. 4570</name>
    <dbReference type="NCBI Taxonomy" id="1444290"/>
    <lineage>
        <taxon>Bacteria</taxon>
        <taxon>Bacillati</taxon>
        <taxon>Bacillota</taxon>
        <taxon>Clostridia</taxon>
        <taxon>Eubacteriales</taxon>
        <taxon>Clostridiaceae</taxon>
        <taxon>Clostridium</taxon>
    </lineage>
</organism>
<accession>A0AA88ZT50</accession>
<dbReference type="InterPro" id="IPR003593">
    <property type="entry name" value="AAA+_ATPase"/>
</dbReference>
<dbReference type="InterPro" id="IPR050153">
    <property type="entry name" value="Metal_Ion_Import_ABC"/>
</dbReference>
<gene>
    <name evidence="6" type="ORF">Z969_02145</name>
</gene>
<dbReference type="PROSITE" id="PS50893">
    <property type="entry name" value="ABC_TRANSPORTER_2"/>
    <property type="match status" value="1"/>
</dbReference>
<dbReference type="RefSeq" id="WP_039248697.1">
    <property type="nucleotide sequence ID" value="NZ_JDRX01000003.1"/>
</dbReference>
<dbReference type="FunFam" id="3.40.50.300:FF:000134">
    <property type="entry name" value="Iron-enterobactin ABC transporter ATP-binding protein"/>
    <property type="match status" value="1"/>
</dbReference>
<keyword evidence="3" id="KW-0547">Nucleotide-binding</keyword>